<dbReference type="PANTHER" id="PTHR18964">
    <property type="entry name" value="ROK (REPRESSOR, ORF, KINASE) FAMILY"/>
    <property type="match status" value="1"/>
</dbReference>
<sequence length="298" mass="33114">MFLCFDIGGTFVKYGLFDQEGKKHKKGKFKTLLRSKDEFIDSLVEQIEKTDTQNQLQGIGLSFPGFVNPETGEAILAGALTPLHGENIYHLLNEKLTKHYPMSIENDANCAALAECFGGQAQGSSDFALITLGTGIGGAIVVDHQILHGHSYRTGELGMMVTDFHESGYKTLHELASTQALVNLYRKQEGISDSIEVLGETIVSRLHEPKVKKLVQEWAQFVAITIFNTVVMLNPEKILIGGGISQSQEIIKIIIQELTKNSHWVDFQVPVEPCHFFNDSGLIGAYYLIKQKVMEETR</sequence>
<dbReference type="STRING" id="154621.RV11_GL002970"/>
<dbReference type="OrthoDB" id="9795247at2"/>
<evidence type="ECO:0000313" key="3">
    <source>
        <dbReference type="Proteomes" id="UP000013785"/>
    </source>
</evidence>
<accession>R3TNK9</accession>
<evidence type="ECO:0008006" key="4">
    <source>
        <dbReference type="Google" id="ProtNLM"/>
    </source>
</evidence>
<dbReference type="PANTHER" id="PTHR18964:SF165">
    <property type="entry name" value="BETA-GLUCOSIDE KINASE"/>
    <property type="match status" value="1"/>
</dbReference>
<reference evidence="2 3" key="1">
    <citation type="submission" date="2013-02" db="EMBL/GenBank/DDBJ databases">
        <title>The Genome Sequence of Enterococcus phoeniculicola BAA-412.</title>
        <authorList>
            <consortium name="The Broad Institute Genome Sequencing Platform"/>
            <consortium name="The Broad Institute Genome Sequencing Center for Infectious Disease"/>
            <person name="Earl A.M."/>
            <person name="Gilmore M.S."/>
            <person name="Lebreton F."/>
            <person name="Walker B."/>
            <person name="Young S.K."/>
            <person name="Zeng Q."/>
            <person name="Gargeya S."/>
            <person name="Fitzgerald M."/>
            <person name="Haas B."/>
            <person name="Abouelleil A."/>
            <person name="Alvarado L."/>
            <person name="Arachchi H.M."/>
            <person name="Berlin A.M."/>
            <person name="Chapman S.B."/>
            <person name="Dewar J."/>
            <person name="Goldberg J."/>
            <person name="Griggs A."/>
            <person name="Gujja S."/>
            <person name="Hansen M."/>
            <person name="Howarth C."/>
            <person name="Imamovic A."/>
            <person name="Larimer J."/>
            <person name="McCowan C."/>
            <person name="Murphy C."/>
            <person name="Neiman D."/>
            <person name="Pearson M."/>
            <person name="Priest M."/>
            <person name="Roberts A."/>
            <person name="Saif S."/>
            <person name="Shea T."/>
            <person name="Sisk P."/>
            <person name="Sykes S."/>
            <person name="Wortman J."/>
            <person name="Nusbaum C."/>
            <person name="Birren B."/>
        </authorList>
    </citation>
    <scope>NUCLEOTIDE SEQUENCE [LARGE SCALE GENOMIC DNA]</scope>
    <source>
        <strain evidence="2 3">ATCC BAA-412</strain>
    </source>
</reference>
<organism evidence="2 3">
    <name type="scientific">Enterococcus phoeniculicola ATCC BAA-412</name>
    <dbReference type="NCBI Taxonomy" id="1158610"/>
    <lineage>
        <taxon>Bacteria</taxon>
        <taxon>Bacillati</taxon>
        <taxon>Bacillota</taxon>
        <taxon>Bacilli</taxon>
        <taxon>Lactobacillales</taxon>
        <taxon>Enterococcaceae</taxon>
        <taxon>Enterococcus</taxon>
    </lineage>
</organism>
<evidence type="ECO:0000313" key="2">
    <source>
        <dbReference type="EMBL" id="EOL42648.1"/>
    </source>
</evidence>
<comment type="similarity">
    <text evidence="1">Belongs to the ROK (NagC/XylR) family.</text>
</comment>
<keyword evidence="3" id="KW-1185">Reference proteome</keyword>
<comment type="caution">
    <text evidence="2">The sequence shown here is derived from an EMBL/GenBank/DDBJ whole genome shotgun (WGS) entry which is preliminary data.</text>
</comment>
<protein>
    <recommendedName>
        <fullName evidence="4">ROK family protein</fullName>
    </recommendedName>
</protein>
<dbReference type="EMBL" id="AJAT01000017">
    <property type="protein sequence ID" value="EOL42648.1"/>
    <property type="molecule type" value="Genomic_DNA"/>
</dbReference>
<evidence type="ECO:0000256" key="1">
    <source>
        <dbReference type="ARBA" id="ARBA00006479"/>
    </source>
</evidence>
<proteinExistence type="inferred from homology"/>
<dbReference type="PATRIC" id="fig|1158610.3.peg.2983"/>
<dbReference type="RefSeq" id="WP_010769635.1">
    <property type="nucleotide sequence ID" value="NZ_ASWE01000001.1"/>
</dbReference>
<dbReference type="InterPro" id="IPR043129">
    <property type="entry name" value="ATPase_NBD"/>
</dbReference>
<dbReference type="HOGENOM" id="CLU_036604_0_2_9"/>
<dbReference type="CDD" id="cd24152">
    <property type="entry name" value="ASKHA_NBD_ROK-like"/>
    <property type="match status" value="1"/>
</dbReference>
<dbReference type="Gene3D" id="3.30.420.40">
    <property type="match status" value="2"/>
</dbReference>
<dbReference type="Proteomes" id="UP000013785">
    <property type="component" value="Unassembled WGS sequence"/>
</dbReference>
<dbReference type="InterPro" id="IPR000600">
    <property type="entry name" value="ROK"/>
</dbReference>
<dbReference type="eggNOG" id="COG1940">
    <property type="taxonomic scope" value="Bacteria"/>
</dbReference>
<name>R3TNK9_9ENTE</name>
<dbReference type="AlphaFoldDB" id="R3TNK9"/>
<dbReference type="SUPFAM" id="SSF53067">
    <property type="entry name" value="Actin-like ATPase domain"/>
    <property type="match status" value="1"/>
</dbReference>
<dbReference type="Pfam" id="PF00480">
    <property type="entry name" value="ROK"/>
    <property type="match status" value="1"/>
</dbReference>
<gene>
    <name evidence="2" type="ORF">UC3_03001</name>
</gene>